<accession>A0ABS9MT19</accession>
<dbReference type="Proteomes" id="UP001297600">
    <property type="component" value="Unassembled WGS sequence"/>
</dbReference>
<evidence type="ECO:0000313" key="8">
    <source>
        <dbReference type="Proteomes" id="UP001297600"/>
    </source>
</evidence>
<evidence type="ECO:0000256" key="6">
    <source>
        <dbReference type="RuleBase" id="RU004466"/>
    </source>
</evidence>
<sequence>MLKNIISRAGLKAAMNLIAPDMKRVDETIHRELGSEIRRVAEVADYITSSGGKRMRPALVLLSAGALGCTGDKPVYLGAVIEILHTATLMHDDVVDEADMRRGKPTANARWDNSTAVLVGDFLYTRAFQMMVKTANLRAMAEIAAAANRLAEGEVLQMDNAHDPGVGIERYYQVIERKTACLFECASLIACSVAAASEEQEKALAEYARRLGYAFQIADDYLDYAGDAAVTGKNLGADLEEGKVTLPLIYAMQRAQPEKRSLIEEAVRRGHGDFEAISAIVRETGALDASLERAAQEARAGKQALQSLPASPYRDALETIIDYTVSRRR</sequence>
<dbReference type="EMBL" id="JAKNCT010000013">
    <property type="protein sequence ID" value="MCG5031766.1"/>
    <property type="molecule type" value="Genomic_DNA"/>
</dbReference>
<evidence type="ECO:0000256" key="2">
    <source>
        <dbReference type="ARBA" id="ARBA00006706"/>
    </source>
</evidence>
<organism evidence="7 8">
    <name type="scientific">Mesosutterella porci</name>
    <dbReference type="NCBI Taxonomy" id="2915351"/>
    <lineage>
        <taxon>Bacteria</taxon>
        <taxon>Pseudomonadati</taxon>
        <taxon>Pseudomonadota</taxon>
        <taxon>Betaproteobacteria</taxon>
        <taxon>Burkholderiales</taxon>
        <taxon>Sutterellaceae</taxon>
        <taxon>Mesosutterella</taxon>
    </lineage>
</organism>
<dbReference type="CDD" id="cd00685">
    <property type="entry name" value="Trans_IPPS_HT"/>
    <property type="match status" value="1"/>
</dbReference>
<dbReference type="Pfam" id="PF00348">
    <property type="entry name" value="polyprenyl_synt"/>
    <property type="match status" value="1"/>
</dbReference>
<dbReference type="InterPro" id="IPR008949">
    <property type="entry name" value="Isoprenoid_synthase_dom_sf"/>
</dbReference>
<dbReference type="Gene3D" id="1.10.600.10">
    <property type="entry name" value="Farnesyl Diphosphate Synthase"/>
    <property type="match status" value="1"/>
</dbReference>
<dbReference type="SUPFAM" id="SSF48576">
    <property type="entry name" value="Terpenoid synthases"/>
    <property type="match status" value="1"/>
</dbReference>
<keyword evidence="3 6" id="KW-0808">Transferase</keyword>
<proteinExistence type="inferred from homology"/>
<dbReference type="InterPro" id="IPR000092">
    <property type="entry name" value="Polyprenyl_synt"/>
</dbReference>
<evidence type="ECO:0000256" key="5">
    <source>
        <dbReference type="ARBA" id="ARBA00022842"/>
    </source>
</evidence>
<dbReference type="InterPro" id="IPR033749">
    <property type="entry name" value="Polyprenyl_synt_CS"/>
</dbReference>
<dbReference type="PANTHER" id="PTHR12001:SF69">
    <property type="entry name" value="ALL TRANS-POLYPRENYL-DIPHOSPHATE SYNTHASE PDSS1"/>
    <property type="match status" value="1"/>
</dbReference>
<protein>
    <submittedName>
        <fullName evidence="7">Polyprenyl synthetase family protein</fullName>
    </submittedName>
</protein>
<evidence type="ECO:0000256" key="3">
    <source>
        <dbReference type="ARBA" id="ARBA00022679"/>
    </source>
</evidence>
<gene>
    <name evidence="7" type="ORF">MAF45_09985</name>
</gene>
<comment type="cofactor">
    <cofactor evidence="1">
        <name>Mg(2+)</name>
        <dbReference type="ChEBI" id="CHEBI:18420"/>
    </cofactor>
</comment>
<reference evidence="7 8" key="1">
    <citation type="submission" date="2022-02" db="EMBL/GenBank/DDBJ databases">
        <title>Mesosutterella porci, a novel member of the family Sutterellaceae from pig feces.</title>
        <authorList>
            <person name="Wylensek D."/>
            <person name="Clavel T."/>
        </authorList>
    </citation>
    <scope>NUCLEOTIDE SEQUENCE [LARGE SCALE GENOMIC DNA]</scope>
    <source>
        <strain evidence="8">oilRF-744-wt-GAM-9</strain>
    </source>
</reference>
<name>A0ABS9MT19_9BURK</name>
<evidence type="ECO:0000256" key="1">
    <source>
        <dbReference type="ARBA" id="ARBA00001946"/>
    </source>
</evidence>
<keyword evidence="4" id="KW-0479">Metal-binding</keyword>
<evidence type="ECO:0000256" key="4">
    <source>
        <dbReference type="ARBA" id="ARBA00022723"/>
    </source>
</evidence>
<evidence type="ECO:0000313" key="7">
    <source>
        <dbReference type="EMBL" id="MCG5031766.1"/>
    </source>
</evidence>
<keyword evidence="8" id="KW-1185">Reference proteome</keyword>
<dbReference type="PROSITE" id="PS00444">
    <property type="entry name" value="POLYPRENYL_SYNTHASE_2"/>
    <property type="match status" value="1"/>
</dbReference>
<dbReference type="PANTHER" id="PTHR12001">
    <property type="entry name" value="GERANYLGERANYL PYROPHOSPHATE SYNTHASE"/>
    <property type="match status" value="1"/>
</dbReference>
<dbReference type="PROSITE" id="PS00723">
    <property type="entry name" value="POLYPRENYL_SYNTHASE_1"/>
    <property type="match status" value="1"/>
</dbReference>
<keyword evidence="5" id="KW-0460">Magnesium</keyword>
<dbReference type="RefSeq" id="WP_237980273.1">
    <property type="nucleotide sequence ID" value="NZ_JAKNCT010000013.1"/>
</dbReference>
<comment type="caution">
    <text evidence="7">The sequence shown here is derived from an EMBL/GenBank/DDBJ whole genome shotgun (WGS) entry which is preliminary data.</text>
</comment>
<comment type="similarity">
    <text evidence="2 6">Belongs to the FPP/GGPP synthase family.</text>
</comment>
<dbReference type="SFLD" id="SFLDS00005">
    <property type="entry name" value="Isoprenoid_Synthase_Type_I"/>
    <property type="match status" value="1"/>
</dbReference>